<feature type="compositionally biased region" description="Low complexity" evidence="1">
    <location>
        <begin position="211"/>
        <end position="223"/>
    </location>
</feature>
<evidence type="ECO:0000256" key="1">
    <source>
        <dbReference type="SAM" id="MobiDB-lite"/>
    </source>
</evidence>
<evidence type="ECO:0008006" key="4">
    <source>
        <dbReference type="Google" id="ProtNLM"/>
    </source>
</evidence>
<feature type="compositionally biased region" description="Low complexity" evidence="1">
    <location>
        <begin position="231"/>
        <end position="241"/>
    </location>
</feature>
<keyword evidence="3" id="KW-1185">Reference proteome</keyword>
<dbReference type="OrthoDB" id="5152618at2759"/>
<evidence type="ECO:0000313" key="2">
    <source>
        <dbReference type="EMBL" id="EON96788.1"/>
    </source>
</evidence>
<feature type="compositionally biased region" description="Low complexity" evidence="1">
    <location>
        <begin position="267"/>
        <end position="277"/>
    </location>
</feature>
<dbReference type="Proteomes" id="UP000014074">
    <property type="component" value="Unassembled WGS sequence"/>
</dbReference>
<organism evidence="2 3">
    <name type="scientific">Phaeoacremonium minimum (strain UCR-PA7)</name>
    <name type="common">Esca disease fungus</name>
    <name type="synonym">Togninia minima</name>
    <dbReference type="NCBI Taxonomy" id="1286976"/>
    <lineage>
        <taxon>Eukaryota</taxon>
        <taxon>Fungi</taxon>
        <taxon>Dikarya</taxon>
        <taxon>Ascomycota</taxon>
        <taxon>Pezizomycotina</taxon>
        <taxon>Sordariomycetes</taxon>
        <taxon>Sordariomycetidae</taxon>
        <taxon>Togniniales</taxon>
        <taxon>Togniniaceae</taxon>
        <taxon>Phaeoacremonium</taxon>
    </lineage>
</organism>
<dbReference type="EMBL" id="KB933309">
    <property type="protein sequence ID" value="EON96788.1"/>
    <property type="molecule type" value="Genomic_DNA"/>
</dbReference>
<reference evidence="3" key="1">
    <citation type="journal article" date="2013" name="Genome Announc.">
        <title>Draft genome sequence of the ascomycete Phaeoacremonium aleophilum strain UCR-PA7, a causal agent of the esca disease complex in grapevines.</title>
        <authorList>
            <person name="Blanco-Ulate B."/>
            <person name="Rolshausen P."/>
            <person name="Cantu D."/>
        </authorList>
    </citation>
    <scope>NUCLEOTIDE SEQUENCE [LARGE SCALE GENOMIC DNA]</scope>
    <source>
        <strain evidence="3">UCR-PA7</strain>
    </source>
</reference>
<gene>
    <name evidence="2" type="ORF">UCRPA7_7570</name>
</gene>
<feature type="region of interest" description="Disordered" evidence="1">
    <location>
        <begin position="196"/>
        <end position="277"/>
    </location>
</feature>
<feature type="compositionally biased region" description="Low complexity" evidence="1">
    <location>
        <begin position="249"/>
        <end position="259"/>
    </location>
</feature>
<dbReference type="eggNOG" id="ENOG502RW0F">
    <property type="taxonomic scope" value="Eukaryota"/>
</dbReference>
<evidence type="ECO:0000313" key="3">
    <source>
        <dbReference type="Proteomes" id="UP000014074"/>
    </source>
</evidence>
<dbReference type="GeneID" id="19328341"/>
<accession>R8BBS4</accession>
<proteinExistence type="predicted"/>
<dbReference type="RefSeq" id="XP_007918289.1">
    <property type="nucleotide sequence ID" value="XM_007920098.1"/>
</dbReference>
<dbReference type="AlphaFoldDB" id="R8BBS4"/>
<protein>
    <recommendedName>
        <fullName evidence="4">Apple domain-containing protein</fullName>
    </recommendedName>
</protein>
<dbReference type="HOGENOM" id="CLU_558974_0_0_1"/>
<dbReference type="KEGG" id="tmn:UCRPA7_7570"/>
<name>R8BBS4_PHAM7</name>
<sequence>MQCTNTAKQKNARLDDITERRDDQFYKAKYNERTPHHDSDSAAERIVWRGHRHPHIYKTNSTLSPNLTTVTSTASSGAETYPTIPFVNTTSLSSTSLADPTASDCSFSVITITTTLDYVQTVTASFSSNSSAPPPKTEAHYVNTTTSWFNWNTSVTSTVSSYLTGSAYPTITEDPCPFENGTHHYATGNATITATSSTATVSDPPCDDETSTSAGASASPTMTEPCDDESSSSSSAAATTTEPCDDDASTTTASASATTEPCDDDLSSTSSDPDGTSTVRVTLSQVVTVVPVHAVTTSSSAGASGRDAVTTTFTPTSTTTTCVIDTLITPVTQAVLTSTVTTTVTPTKTVCATDAPTGTPKKTNSHCGVHGKAVGDFFIGRFVENAANVPVTLKGCYQFCESVWGDTHGCLSFDYYLNSLGAPRCDLYGSTVAYALDDIDNNQPNWWFDRECGDPTAPEWAGLNIEASLKAELKALGTSVKAAVNVEIGI</sequence>